<protein>
    <submittedName>
        <fullName evidence="6">LysR family transcriptional regulator</fullName>
    </submittedName>
</protein>
<dbReference type="PANTHER" id="PTHR30419">
    <property type="entry name" value="HTH-TYPE TRANSCRIPTIONAL REGULATOR YBHD"/>
    <property type="match status" value="1"/>
</dbReference>
<sequence length="338" mass="36955">MDHVDAAFDNAGKDRLVRKGLKLRHLRLISAVRDTGQVGAAAQRLSMAQPAASRLLADLEAIVGADLYVRHPRGIELTELGGRLAERARRILCELDDTDREIGEMSAGQRGRVSLGSVTGPALEVVLPVIRQMRVTHPAIDVMVTVETSGKLVEALLDGTIDFFIGRILGDADLDLFSTQVVGEEPIGLIVRNGHPLTRRKDLELEDCIPYDWVMQTKDGLLAQTVERYLVEAGNLLPQRVVRTSSLLMTLALIGQSNAIAPIARSVAEFYSDSNGFGGRITTLPVAEDLTVSAYSLIRMKDKDLSPAAQLFYSAVEQQLNRCQMASRLSREKSDVIS</sequence>
<dbReference type="SUPFAM" id="SSF46785">
    <property type="entry name" value="Winged helix' DNA-binding domain"/>
    <property type="match status" value="1"/>
</dbReference>
<comment type="similarity">
    <text evidence="1">Belongs to the LysR transcriptional regulatory family.</text>
</comment>
<dbReference type="InterPro" id="IPR050950">
    <property type="entry name" value="HTH-type_LysR_regulators"/>
</dbReference>
<comment type="caution">
    <text evidence="6">The sequence shown here is derived from an EMBL/GenBank/DDBJ whole genome shotgun (WGS) entry which is preliminary data.</text>
</comment>
<dbReference type="Proteomes" id="UP000433101">
    <property type="component" value="Unassembled WGS sequence"/>
</dbReference>
<evidence type="ECO:0000256" key="4">
    <source>
        <dbReference type="ARBA" id="ARBA00023163"/>
    </source>
</evidence>
<dbReference type="SUPFAM" id="SSF53850">
    <property type="entry name" value="Periplasmic binding protein-like II"/>
    <property type="match status" value="1"/>
</dbReference>
<keyword evidence="3" id="KW-0238">DNA-binding</keyword>
<dbReference type="AlphaFoldDB" id="A0A7X3LSE7"/>
<dbReference type="GO" id="GO:0005829">
    <property type="term" value="C:cytosol"/>
    <property type="evidence" value="ECO:0007669"/>
    <property type="project" value="TreeGrafter"/>
</dbReference>
<organism evidence="6 7">
    <name type="scientific">Stappia sediminis</name>
    <dbReference type="NCBI Taxonomy" id="2692190"/>
    <lineage>
        <taxon>Bacteria</taxon>
        <taxon>Pseudomonadati</taxon>
        <taxon>Pseudomonadota</taxon>
        <taxon>Alphaproteobacteria</taxon>
        <taxon>Hyphomicrobiales</taxon>
        <taxon>Stappiaceae</taxon>
        <taxon>Stappia</taxon>
    </lineage>
</organism>
<evidence type="ECO:0000313" key="6">
    <source>
        <dbReference type="EMBL" id="MXN64221.1"/>
    </source>
</evidence>
<dbReference type="InterPro" id="IPR000847">
    <property type="entry name" value="LysR_HTH_N"/>
</dbReference>
<keyword evidence="2" id="KW-0805">Transcription regulation</keyword>
<dbReference type="PANTHER" id="PTHR30419:SF8">
    <property type="entry name" value="NITROGEN ASSIMILATION TRANSCRIPTIONAL ACTIVATOR-RELATED"/>
    <property type="match status" value="1"/>
</dbReference>
<dbReference type="Gene3D" id="1.10.10.10">
    <property type="entry name" value="Winged helix-like DNA-binding domain superfamily/Winged helix DNA-binding domain"/>
    <property type="match status" value="1"/>
</dbReference>
<reference evidence="6 7" key="1">
    <citation type="submission" date="2019-12" db="EMBL/GenBank/DDBJ databases">
        <authorList>
            <person name="Li M."/>
        </authorList>
    </citation>
    <scope>NUCLEOTIDE SEQUENCE [LARGE SCALE GENOMIC DNA]</scope>
    <source>
        <strain evidence="6 7">GBMRC 2046</strain>
    </source>
</reference>
<feature type="domain" description="HTH lysR-type" evidence="5">
    <location>
        <begin position="21"/>
        <end position="78"/>
    </location>
</feature>
<dbReference type="PROSITE" id="PS50931">
    <property type="entry name" value="HTH_LYSR"/>
    <property type="match status" value="1"/>
</dbReference>
<evidence type="ECO:0000256" key="3">
    <source>
        <dbReference type="ARBA" id="ARBA00023125"/>
    </source>
</evidence>
<dbReference type="PRINTS" id="PR00039">
    <property type="entry name" value="HTHLYSR"/>
</dbReference>
<dbReference type="EMBL" id="WUMV01000002">
    <property type="protein sequence ID" value="MXN64221.1"/>
    <property type="molecule type" value="Genomic_DNA"/>
</dbReference>
<keyword evidence="4" id="KW-0804">Transcription</keyword>
<evidence type="ECO:0000313" key="7">
    <source>
        <dbReference type="Proteomes" id="UP000433101"/>
    </source>
</evidence>
<keyword evidence="7" id="KW-1185">Reference proteome</keyword>
<proteinExistence type="inferred from homology"/>
<dbReference type="InterPro" id="IPR005119">
    <property type="entry name" value="LysR_subst-bd"/>
</dbReference>
<dbReference type="InterPro" id="IPR036390">
    <property type="entry name" value="WH_DNA-bd_sf"/>
</dbReference>
<dbReference type="Gene3D" id="3.40.190.290">
    <property type="match status" value="1"/>
</dbReference>
<evidence type="ECO:0000256" key="1">
    <source>
        <dbReference type="ARBA" id="ARBA00009437"/>
    </source>
</evidence>
<dbReference type="Pfam" id="PF00126">
    <property type="entry name" value="HTH_1"/>
    <property type="match status" value="1"/>
</dbReference>
<evidence type="ECO:0000259" key="5">
    <source>
        <dbReference type="PROSITE" id="PS50931"/>
    </source>
</evidence>
<name>A0A7X3LSE7_9HYPH</name>
<dbReference type="RefSeq" id="WP_160774471.1">
    <property type="nucleotide sequence ID" value="NZ_WUMV01000002.1"/>
</dbReference>
<evidence type="ECO:0000256" key="2">
    <source>
        <dbReference type="ARBA" id="ARBA00023015"/>
    </source>
</evidence>
<dbReference type="InterPro" id="IPR036388">
    <property type="entry name" value="WH-like_DNA-bd_sf"/>
</dbReference>
<dbReference type="GO" id="GO:0003677">
    <property type="term" value="F:DNA binding"/>
    <property type="evidence" value="ECO:0007669"/>
    <property type="project" value="UniProtKB-KW"/>
</dbReference>
<dbReference type="GO" id="GO:0003700">
    <property type="term" value="F:DNA-binding transcription factor activity"/>
    <property type="evidence" value="ECO:0007669"/>
    <property type="project" value="InterPro"/>
</dbReference>
<accession>A0A7X3LSE7</accession>
<gene>
    <name evidence="6" type="ORF">GR183_04845</name>
</gene>
<dbReference type="Pfam" id="PF03466">
    <property type="entry name" value="LysR_substrate"/>
    <property type="match status" value="1"/>
</dbReference>